<keyword evidence="2" id="KW-0732">Signal</keyword>
<organism evidence="3 4">
    <name type="scientific">Croceibacterium salegens</name>
    <dbReference type="NCBI Taxonomy" id="1737568"/>
    <lineage>
        <taxon>Bacteria</taxon>
        <taxon>Pseudomonadati</taxon>
        <taxon>Pseudomonadota</taxon>
        <taxon>Alphaproteobacteria</taxon>
        <taxon>Sphingomonadales</taxon>
        <taxon>Erythrobacteraceae</taxon>
        <taxon>Croceibacterium</taxon>
    </lineage>
</organism>
<feature type="signal peptide" evidence="2">
    <location>
        <begin position="1"/>
        <end position="18"/>
    </location>
</feature>
<dbReference type="EMBL" id="WTYM01000036">
    <property type="protein sequence ID" value="MXO59566.1"/>
    <property type="molecule type" value="Genomic_DNA"/>
</dbReference>
<evidence type="ECO:0000313" key="4">
    <source>
        <dbReference type="Proteomes" id="UP000433652"/>
    </source>
</evidence>
<reference evidence="3 4" key="1">
    <citation type="submission" date="2019-12" db="EMBL/GenBank/DDBJ databases">
        <title>Genomic-based taxomic classification of the family Erythrobacteraceae.</title>
        <authorList>
            <person name="Xu L."/>
        </authorList>
    </citation>
    <scope>NUCLEOTIDE SEQUENCE [LARGE SCALE GENOMIC DNA]</scope>
    <source>
        <strain evidence="3 4">MCCC 1K01500</strain>
    </source>
</reference>
<dbReference type="SUPFAM" id="SSF63829">
    <property type="entry name" value="Calcium-dependent phosphotriesterase"/>
    <property type="match status" value="1"/>
</dbReference>
<name>A0A6I4SXI3_9SPHN</name>
<keyword evidence="4" id="KW-1185">Reference proteome</keyword>
<evidence type="ECO:0000256" key="2">
    <source>
        <dbReference type="SAM" id="SignalP"/>
    </source>
</evidence>
<comment type="caution">
    <text evidence="3">The sequence shown here is derived from an EMBL/GenBank/DDBJ whole genome shotgun (WGS) entry which is preliminary data.</text>
</comment>
<dbReference type="InterPro" id="IPR015943">
    <property type="entry name" value="WD40/YVTN_repeat-like_dom_sf"/>
</dbReference>
<dbReference type="RefSeq" id="WP_159794105.1">
    <property type="nucleotide sequence ID" value="NZ_WTYM01000036.1"/>
</dbReference>
<accession>A0A6I4SXI3</accession>
<evidence type="ECO:0000313" key="3">
    <source>
        <dbReference type="EMBL" id="MXO59566.1"/>
    </source>
</evidence>
<sequence>MVSLAAALASLAVGKASAEDWAGADAETGQIADIAGLVRLAARFPDSGSVALRLLNAQLAAGEMTAALQKIVVLYSRGYRLSAASEERLLDMADADQAAWLGSLFGRERQSIEASTVFATIPANALLVESLAQDPQSGALYATSVVSHDLFVSVGGGEWRALGLRDAAALTGIVRDPRNGMIWVSSGDPGLGSEPLPGFRGLIGYNPAKGAIVRRIAAPEGSNPSDLAIAPDGTLYVSDGLAGVIYRAAPGAESLEVAVPVGTFRSPQGLAVVRGGKRLYVCDYRYGLAWVDVPSGKVNRLSGPGLQYLDGIDGLWLHGDALIAVQNGNRPMRIVRLVLSSDGKSIESARVLEQANPAWTEPLGGTLVGDQLLYIGNGQWNRFGEGGAPDPDNPPGPTQIRALPLGK</sequence>
<evidence type="ECO:0008006" key="5">
    <source>
        <dbReference type="Google" id="ProtNLM"/>
    </source>
</evidence>
<protein>
    <recommendedName>
        <fullName evidence="5">SMP-30/Gluconolactonase/LRE-like region domain-containing protein</fullName>
    </recommendedName>
</protein>
<dbReference type="Proteomes" id="UP000433652">
    <property type="component" value="Unassembled WGS sequence"/>
</dbReference>
<dbReference type="AlphaFoldDB" id="A0A6I4SXI3"/>
<dbReference type="OrthoDB" id="8584394at2"/>
<feature type="chain" id="PRO_5026329196" description="SMP-30/Gluconolactonase/LRE-like region domain-containing protein" evidence="2">
    <location>
        <begin position="19"/>
        <end position="407"/>
    </location>
</feature>
<evidence type="ECO:0000256" key="1">
    <source>
        <dbReference type="SAM" id="MobiDB-lite"/>
    </source>
</evidence>
<dbReference type="Gene3D" id="2.130.10.10">
    <property type="entry name" value="YVTN repeat-like/Quinoprotein amine dehydrogenase"/>
    <property type="match status" value="1"/>
</dbReference>
<gene>
    <name evidence="3" type="ORF">GRI89_08430</name>
</gene>
<proteinExistence type="predicted"/>
<feature type="region of interest" description="Disordered" evidence="1">
    <location>
        <begin position="383"/>
        <end position="407"/>
    </location>
</feature>